<sequence>MAGKVTYKKTDLHAGGWYGTRPLSVSQRMQLSCLIGRRLSYREARRIEKFANEIRANLRVISDPSVSNQDIKRTLAAISKLSPAEAEAAYTKADDDTRCLIVDALLDLNAWGPRPKGADICRAAATAVPRKRSGRPQKGEIVDQMIAGSLKLWRDLGGDPDAKAWHRDGQSSPLVRFVHIIATEAEYPTGLDHIAKAIRPYLSG</sequence>
<gene>
    <name evidence="1" type="ORF">FOKN1_1909</name>
</gene>
<proteinExistence type="predicted"/>
<evidence type="ECO:0000313" key="2">
    <source>
        <dbReference type="Proteomes" id="UP000218765"/>
    </source>
</evidence>
<dbReference type="EMBL" id="AP018052">
    <property type="protein sequence ID" value="BAZ94291.1"/>
    <property type="molecule type" value="Genomic_DNA"/>
</dbReference>
<evidence type="ECO:0000313" key="1">
    <source>
        <dbReference type="EMBL" id="BAZ94291.1"/>
    </source>
</evidence>
<dbReference type="RefSeq" id="WP_157745581.1">
    <property type="nucleotide sequence ID" value="NZ_AP018052.1"/>
</dbReference>
<keyword evidence="2" id="KW-1185">Reference proteome</keyword>
<organism evidence="1 2">
    <name type="scientific">Thiohalobacter thiocyanaticus</name>
    <dbReference type="NCBI Taxonomy" id="585455"/>
    <lineage>
        <taxon>Bacteria</taxon>
        <taxon>Pseudomonadati</taxon>
        <taxon>Pseudomonadota</taxon>
        <taxon>Gammaproteobacteria</taxon>
        <taxon>Thiohalobacterales</taxon>
        <taxon>Thiohalobacteraceae</taxon>
        <taxon>Thiohalobacter</taxon>
    </lineage>
</organism>
<name>A0A1Z4VRM8_9GAMM</name>
<dbReference type="KEGG" id="ttc:FOKN1_1909"/>
<protein>
    <submittedName>
        <fullName evidence="1">Metal-dependent Rnase</fullName>
    </submittedName>
</protein>
<dbReference type="AlphaFoldDB" id="A0A1Z4VRM8"/>
<accession>A0A1Z4VRM8</accession>
<dbReference type="Proteomes" id="UP000218765">
    <property type="component" value="Chromosome"/>
</dbReference>
<reference evidence="1 2" key="1">
    <citation type="submission" date="2017-05" db="EMBL/GenBank/DDBJ databases">
        <title>Thiocyanate degradation by Thiohalobacter thiocyanaticus FOKN1.</title>
        <authorList>
            <person name="Oshiki M."/>
            <person name="Fukushima T."/>
            <person name="Kawano S."/>
            <person name="Nakagawa J."/>
        </authorList>
    </citation>
    <scope>NUCLEOTIDE SEQUENCE [LARGE SCALE GENOMIC DNA]</scope>
    <source>
        <strain evidence="1 2">FOKN1</strain>
    </source>
</reference>